<sequence length="257" mass="27865">METLVAVHRNQYYSNGGKANSPIRFGSLPSKGFRDINCRTFESGAGLLPSPFKGYGYGNGTPVSKNGSLSPKIQTPNANSGRKSKIEDAKPSKKPVKSSPIAINLNGVGKKERESPSRENLSFSELWAGPAYSNSPPPSSLPIPKFSVKPKRTVSLELPMPALESDLNLQPMAKSAPASPTRESGRPSVDFCRTFFPVSATLPPPFSTLQAFDTSSIRVGSWQVKLLSEDPQIGTNIKCSAGYCLNMFVFLWPQYPH</sequence>
<reference evidence="2" key="1">
    <citation type="submission" date="2022-04" db="EMBL/GenBank/DDBJ databases">
        <title>Carnegiea gigantea Genome sequencing and assembly v2.</title>
        <authorList>
            <person name="Copetti D."/>
            <person name="Sanderson M.J."/>
            <person name="Burquez A."/>
            <person name="Wojciechowski M.F."/>
        </authorList>
    </citation>
    <scope>NUCLEOTIDE SEQUENCE</scope>
    <source>
        <strain evidence="2">SGP5-SGP5p</strain>
        <tissue evidence="2">Aerial part</tissue>
    </source>
</reference>
<keyword evidence="3" id="KW-1185">Reference proteome</keyword>
<name>A0A9Q1JHT8_9CARY</name>
<organism evidence="2 3">
    <name type="scientific">Carnegiea gigantea</name>
    <dbReference type="NCBI Taxonomy" id="171969"/>
    <lineage>
        <taxon>Eukaryota</taxon>
        <taxon>Viridiplantae</taxon>
        <taxon>Streptophyta</taxon>
        <taxon>Embryophyta</taxon>
        <taxon>Tracheophyta</taxon>
        <taxon>Spermatophyta</taxon>
        <taxon>Magnoliopsida</taxon>
        <taxon>eudicotyledons</taxon>
        <taxon>Gunneridae</taxon>
        <taxon>Pentapetalae</taxon>
        <taxon>Caryophyllales</taxon>
        <taxon>Cactineae</taxon>
        <taxon>Cactaceae</taxon>
        <taxon>Cactoideae</taxon>
        <taxon>Echinocereeae</taxon>
        <taxon>Carnegiea</taxon>
    </lineage>
</organism>
<accession>A0A9Q1JHT8</accession>
<comment type="caution">
    <text evidence="2">The sequence shown here is derived from an EMBL/GenBank/DDBJ whole genome shotgun (WGS) entry which is preliminary data.</text>
</comment>
<evidence type="ECO:0000256" key="1">
    <source>
        <dbReference type="SAM" id="MobiDB-lite"/>
    </source>
</evidence>
<evidence type="ECO:0000313" key="2">
    <source>
        <dbReference type="EMBL" id="KAJ8425897.1"/>
    </source>
</evidence>
<gene>
    <name evidence="2" type="ORF">Cgig2_033170</name>
</gene>
<dbReference type="AlphaFoldDB" id="A0A9Q1JHT8"/>
<dbReference type="InterPro" id="IPR028322">
    <property type="entry name" value="PNRC-like_rgn"/>
</dbReference>
<dbReference type="PANTHER" id="PTHR35306">
    <property type="entry name" value="BNAA03G57290D PROTEIN"/>
    <property type="match status" value="1"/>
</dbReference>
<dbReference type="OrthoDB" id="1921042at2759"/>
<protein>
    <submittedName>
        <fullName evidence="2">Uncharacterized protein</fullName>
    </submittedName>
</protein>
<dbReference type="Pfam" id="PF15365">
    <property type="entry name" value="PNRC"/>
    <property type="match status" value="1"/>
</dbReference>
<dbReference type="EMBL" id="JAKOGI010001385">
    <property type="protein sequence ID" value="KAJ8425897.1"/>
    <property type="molecule type" value="Genomic_DNA"/>
</dbReference>
<dbReference type="PANTHER" id="PTHR35306:SF1">
    <property type="entry name" value="VQ DOMAIN-CONTAINING PROTEIN"/>
    <property type="match status" value="1"/>
</dbReference>
<dbReference type="GO" id="GO:0016071">
    <property type="term" value="P:mRNA metabolic process"/>
    <property type="evidence" value="ECO:0007669"/>
    <property type="project" value="UniProtKB-ARBA"/>
</dbReference>
<proteinExistence type="predicted"/>
<feature type="region of interest" description="Disordered" evidence="1">
    <location>
        <begin position="63"/>
        <end position="121"/>
    </location>
</feature>
<feature type="compositionally biased region" description="Polar residues" evidence="1">
    <location>
        <begin position="63"/>
        <end position="81"/>
    </location>
</feature>
<dbReference type="Proteomes" id="UP001153076">
    <property type="component" value="Unassembled WGS sequence"/>
</dbReference>
<evidence type="ECO:0000313" key="3">
    <source>
        <dbReference type="Proteomes" id="UP001153076"/>
    </source>
</evidence>